<dbReference type="InterPro" id="IPR016987">
    <property type="entry name" value="UCP023238"/>
</dbReference>
<evidence type="ECO:0000313" key="1">
    <source>
        <dbReference type="EMBL" id="MEN2790858.1"/>
    </source>
</evidence>
<accession>A0ABU9Y4Y1</accession>
<dbReference type="PIRSF" id="PIRSF032038">
    <property type="entry name" value="UCP023238"/>
    <property type="match status" value="1"/>
</dbReference>
<reference evidence="1 2" key="1">
    <citation type="submission" date="2024-05" db="EMBL/GenBank/DDBJ databases">
        <authorList>
            <person name="Liu Q."/>
            <person name="Xin Y.-H."/>
        </authorList>
    </citation>
    <scope>NUCLEOTIDE SEQUENCE [LARGE SCALE GENOMIC DNA]</scope>
    <source>
        <strain evidence="1 2">CGMCC 1.10181</strain>
    </source>
</reference>
<sequence>MRLGYIALFTAVMTGPAVAKQTEASGRAQAFQRLVDCRAIKETADRLACYDREVASLDAAEKAKDVVIVDKEQIRDAKRSLFGLTLPHIRLFGDANDKGPAEVAQIESKIASSREGVEGWTIRLEDGSVWQQTDTGPFYRSPKPGLDVVVKRGALGSFVMRVAGSPGVKVKRIL</sequence>
<comment type="caution">
    <text evidence="1">The sequence shown here is derived from an EMBL/GenBank/DDBJ whole genome shotgun (WGS) entry which is preliminary data.</text>
</comment>
<evidence type="ECO:0000313" key="2">
    <source>
        <dbReference type="Proteomes" id="UP001419910"/>
    </source>
</evidence>
<dbReference type="Proteomes" id="UP001419910">
    <property type="component" value="Unassembled WGS sequence"/>
</dbReference>
<protein>
    <submittedName>
        <fullName evidence="1">Uncharacterized protein</fullName>
    </submittedName>
</protein>
<name>A0ABU9Y4Y1_9SPHN</name>
<organism evidence="1 2">
    <name type="scientific">Sphingomonas oligophenolica</name>
    <dbReference type="NCBI Taxonomy" id="301154"/>
    <lineage>
        <taxon>Bacteria</taxon>
        <taxon>Pseudomonadati</taxon>
        <taxon>Pseudomonadota</taxon>
        <taxon>Alphaproteobacteria</taxon>
        <taxon>Sphingomonadales</taxon>
        <taxon>Sphingomonadaceae</taxon>
        <taxon>Sphingomonas</taxon>
    </lineage>
</organism>
<dbReference type="RefSeq" id="WP_343891130.1">
    <property type="nucleotide sequence ID" value="NZ_BAAAEH010000039.1"/>
</dbReference>
<keyword evidence="2" id="KW-1185">Reference proteome</keyword>
<dbReference type="EMBL" id="JBDIME010000012">
    <property type="protein sequence ID" value="MEN2790858.1"/>
    <property type="molecule type" value="Genomic_DNA"/>
</dbReference>
<gene>
    <name evidence="1" type="ORF">ABC974_14550</name>
</gene>
<proteinExistence type="predicted"/>